<evidence type="ECO:0008006" key="4">
    <source>
        <dbReference type="Google" id="ProtNLM"/>
    </source>
</evidence>
<keyword evidence="1" id="KW-0472">Membrane</keyword>
<sequence>MTRRTVTSLSALTSLVLLLTLIFKLKTVPGGLILSGLFLGGMVLVLILITGLILSYFLRLLFKKASFWAIYFLIISLGFCIFHYKLYSPTLTIIVPVNYSGEVDLILSNVSENILKLDSNGIGYLNEWTFEKTYTRPIVIDENGKNLDSLLVGFNPSTFWALGKSCCVDKKEVYTKRFTIKSTQANAEFKTRILTTLIDPRLTKTIEPDHHTIIQTNE</sequence>
<dbReference type="EMBL" id="JAHESD010000004">
    <property type="protein sequence ID" value="MBT1702293.1"/>
    <property type="molecule type" value="Genomic_DNA"/>
</dbReference>
<reference evidence="2 3" key="1">
    <citation type="submission" date="2021-05" db="EMBL/GenBank/DDBJ databases">
        <title>A Polyphasic approach of four new species of the genus Ohtaekwangia: Ohtaekwangia histidinii sp. nov., Ohtaekwangia cretensis sp. nov., Ohtaekwangia indiensis sp. nov., Ohtaekwangia reichenbachii sp. nov. from diverse environment.</title>
        <authorList>
            <person name="Octaviana S."/>
        </authorList>
    </citation>
    <scope>NUCLEOTIDE SEQUENCE [LARGE SCALE GENOMIC DNA]</scope>
    <source>
        <strain evidence="2 3">PWU20</strain>
    </source>
</reference>
<evidence type="ECO:0000256" key="1">
    <source>
        <dbReference type="SAM" id="Phobius"/>
    </source>
</evidence>
<proteinExistence type="predicted"/>
<keyword evidence="1" id="KW-0812">Transmembrane</keyword>
<keyword evidence="1" id="KW-1133">Transmembrane helix</keyword>
<dbReference type="RefSeq" id="WP_254152122.1">
    <property type="nucleotide sequence ID" value="NZ_JAHESD010000004.1"/>
</dbReference>
<dbReference type="Proteomes" id="UP000772618">
    <property type="component" value="Unassembled WGS sequence"/>
</dbReference>
<feature type="transmembrane region" description="Helical" evidence="1">
    <location>
        <begin position="65"/>
        <end position="84"/>
    </location>
</feature>
<keyword evidence="3" id="KW-1185">Reference proteome</keyword>
<comment type="caution">
    <text evidence="2">The sequence shown here is derived from an EMBL/GenBank/DDBJ whole genome shotgun (WGS) entry which is preliminary data.</text>
</comment>
<name>A0ABS5VMP8_9BACT</name>
<gene>
    <name evidence="2" type="ORF">KK060_03330</name>
</gene>
<evidence type="ECO:0000313" key="2">
    <source>
        <dbReference type="EMBL" id="MBT1702293.1"/>
    </source>
</evidence>
<protein>
    <recommendedName>
        <fullName evidence="4">DUF4131 domain-containing protein</fullName>
    </recommendedName>
</protein>
<feature type="transmembrane region" description="Helical" evidence="1">
    <location>
        <begin position="34"/>
        <end position="58"/>
    </location>
</feature>
<accession>A0ABS5VMP8</accession>
<evidence type="ECO:0000313" key="3">
    <source>
        <dbReference type="Proteomes" id="UP000772618"/>
    </source>
</evidence>
<organism evidence="2 3">
    <name type="scientific">Chryseosolibacter indicus</name>
    <dbReference type="NCBI Taxonomy" id="2782351"/>
    <lineage>
        <taxon>Bacteria</taxon>
        <taxon>Pseudomonadati</taxon>
        <taxon>Bacteroidota</taxon>
        <taxon>Cytophagia</taxon>
        <taxon>Cytophagales</taxon>
        <taxon>Chryseotaleaceae</taxon>
        <taxon>Chryseosolibacter</taxon>
    </lineage>
</organism>